<dbReference type="Proteomes" id="UP001570511">
    <property type="component" value="Unassembled WGS sequence"/>
</dbReference>
<reference evidence="2 3" key="1">
    <citation type="submission" date="2024-08" db="EMBL/GenBank/DDBJ databases">
        <title>Halobellus sp. MBLA0158 whole genome sequence.</title>
        <authorList>
            <person name="Hwang C.Y."/>
            <person name="Cho E.-S."/>
            <person name="Seo M.-J."/>
        </authorList>
    </citation>
    <scope>NUCLEOTIDE SEQUENCE [LARGE SCALE GENOMIC DNA]</scope>
    <source>
        <strain evidence="2 3">MBLA0158</strain>
    </source>
</reference>
<protein>
    <submittedName>
        <fullName evidence="2">Metal-dependent hydrolase</fullName>
    </submittedName>
</protein>
<gene>
    <name evidence="2" type="ORF">OS889_07295</name>
</gene>
<dbReference type="GO" id="GO:0016787">
    <property type="term" value="F:hydrolase activity"/>
    <property type="evidence" value="ECO:0007669"/>
    <property type="project" value="UniProtKB-KW"/>
</dbReference>
<dbReference type="EMBL" id="JBGNYA010000001">
    <property type="protein sequence ID" value="MFA1610803.1"/>
    <property type="molecule type" value="Genomic_DNA"/>
</dbReference>
<keyword evidence="2" id="KW-0378">Hydrolase</keyword>
<keyword evidence="3" id="KW-1185">Reference proteome</keyword>
<evidence type="ECO:0000313" key="3">
    <source>
        <dbReference type="Proteomes" id="UP001570511"/>
    </source>
</evidence>
<organism evidence="2 3">
    <name type="scientific">Halobellus rubicundus</name>
    <dbReference type="NCBI Taxonomy" id="2996466"/>
    <lineage>
        <taxon>Archaea</taxon>
        <taxon>Methanobacteriati</taxon>
        <taxon>Methanobacteriota</taxon>
        <taxon>Stenosarchaea group</taxon>
        <taxon>Halobacteria</taxon>
        <taxon>Halobacteriales</taxon>
        <taxon>Haloferacaceae</taxon>
        <taxon>Halobellus</taxon>
    </lineage>
</organism>
<feature type="transmembrane region" description="Helical" evidence="1">
    <location>
        <begin position="61"/>
        <end position="86"/>
    </location>
</feature>
<proteinExistence type="predicted"/>
<name>A0ABD5MCT7_9EURY</name>
<keyword evidence="1" id="KW-0472">Membrane</keyword>
<evidence type="ECO:0000256" key="1">
    <source>
        <dbReference type="SAM" id="Phobius"/>
    </source>
</evidence>
<dbReference type="Pfam" id="PF04307">
    <property type="entry name" value="YdjM"/>
    <property type="match status" value="1"/>
</dbReference>
<sequence>MPDLLAHTFIAYSVCRVLSWRFEWISSPYLTLGMVGAFIPDLVKVRLLLPGRTVEQLLGIPFAWGSLHTGGGLVVSILIGVVLLSASERRKGGVMLTVGAVSHSVADMMLLTPMGRSNQQLLWPLLQYKIPSPGLYLSTQPEPTLVTGVVAGIVWLIHRSQMGDRPEV</sequence>
<comment type="caution">
    <text evidence="2">The sequence shown here is derived from an EMBL/GenBank/DDBJ whole genome shotgun (WGS) entry which is preliminary data.</text>
</comment>
<accession>A0ABD5MCT7</accession>
<dbReference type="InterPro" id="IPR007404">
    <property type="entry name" value="YdjM-like"/>
</dbReference>
<dbReference type="AlphaFoldDB" id="A0ABD5MCT7"/>
<dbReference type="RefSeq" id="WP_372388586.1">
    <property type="nucleotide sequence ID" value="NZ_JBGNYA010000001.1"/>
</dbReference>
<keyword evidence="1" id="KW-1133">Transmembrane helix</keyword>
<feature type="transmembrane region" description="Helical" evidence="1">
    <location>
        <begin position="29"/>
        <end position="49"/>
    </location>
</feature>
<evidence type="ECO:0000313" key="2">
    <source>
        <dbReference type="EMBL" id="MFA1610803.1"/>
    </source>
</evidence>
<keyword evidence="1" id="KW-0812">Transmembrane</keyword>